<reference evidence="3" key="1">
    <citation type="submission" date="2022-11" db="UniProtKB">
        <authorList>
            <consortium name="WormBaseParasite"/>
        </authorList>
    </citation>
    <scope>IDENTIFICATION</scope>
</reference>
<accession>A0A914BVF4</accession>
<name>A0A914BVF4_9BILA</name>
<feature type="domain" description="Partial AB-hydrolase lipase" evidence="1">
    <location>
        <begin position="3"/>
        <end position="65"/>
    </location>
</feature>
<dbReference type="InterPro" id="IPR029058">
    <property type="entry name" value="AB_hydrolase_fold"/>
</dbReference>
<dbReference type="WBParaSite" id="ACRNAN_Path_1090.g4159.t1">
    <property type="protein sequence ID" value="ACRNAN_Path_1090.g4159.t1"/>
    <property type="gene ID" value="ACRNAN_Path_1090.g4159"/>
</dbReference>
<dbReference type="PANTHER" id="PTHR11005">
    <property type="entry name" value="LYSOSOMAL ACID LIPASE-RELATED"/>
    <property type="match status" value="1"/>
</dbReference>
<keyword evidence="2" id="KW-1185">Reference proteome</keyword>
<dbReference type="InterPro" id="IPR006693">
    <property type="entry name" value="AB_hydrolase_lipase"/>
</dbReference>
<evidence type="ECO:0000259" key="1">
    <source>
        <dbReference type="Pfam" id="PF04083"/>
    </source>
</evidence>
<dbReference type="Gene3D" id="3.40.50.1820">
    <property type="entry name" value="alpha/beta hydrolase"/>
    <property type="match status" value="2"/>
</dbReference>
<sequence>MTTPEMIQYWGYPAETVEATTADGYILDMHRIPWSPRLGNNGTSKPVVFFQHGLEDASSSWVINLPNESAAFIFSDAGFDVWMGNMRGNTYGRKHVSLDPSNSKFWDFSWDEMVKYDLDALINTVLNITGQPYLYYIRKYFALAPVGTVKYITQGEFLPSDNLTQAIANYVCGDMIGNPVCDNILFLIGGPESHQFNSTRMPVYVAHSPAGTSTQNIMHWVQMVKTVNLKLQAYDYQNIQENINHYGQITPPLYDLTKVNADTYLYWSPSDWLADEKDIEGFLLPSLNPNILKANNKIEDFNHMDFIWGLNAAKIIYYPIINIINQDLNITSIGGK</sequence>
<dbReference type="SUPFAM" id="SSF53474">
    <property type="entry name" value="alpha/beta-Hydrolases"/>
    <property type="match status" value="1"/>
</dbReference>
<dbReference type="Pfam" id="PF04083">
    <property type="entry name" value="Abhydro_lipase"/>
    <property type="match status" value="1"/>
</dbReference>
<protein>
    <submittedName>
        <fullName evidence="3">Partial AB-hydrolase lipase domain-containing protein</fullName>
    </submittedName>
</protein>
<dbReference type="AlphaFoldDB" id="A0A914BVF4"/>
<evidence type="ECO:0000313" key="3">
    <source>
        <dbReference type="WBParaSite" id="ACRNAN_Path_1090.g4159.t1"/>
    </source>
</evidence>
<evidence type="ECO:0000313" key="2">
    <source>
        <dbReference type="Proteomes" id="UP000887540"/>
    </source>
</evidence>
<organism evidence="2 3">
    <name type="scientific">Acrobeloides nanus</name>
    <dbReference type="NCBI Taxonomy" id="290746"/>
    <lineage>
        <taxon>Eukaryota</taxon>
        <taxon>Metazoa</taxon>
        <taxon>Ecdysozoa</taxon>
        <taxon>Nematoda</taxon>
        <taxon>Chromadorea</taxon>
        <taxon>Rhabditida</taxon>
        <taxon>Tylenchina</taxon>
        <taxon>Cephalobomorpha</taxon>
        <taxon>Cephaloboidea</taxon>
        <taxon>Cephalobidae</taxon>
        <taxon>Acrobeloides</taxon>
    </lineage>
</organism>
<proteinExistence type="predicted"/>
<dbReference type="GO" id="GO:0006629">
    <property type="term" value="P:lipid metabolic process"/>
    <property type="evidence" value="ECO:0007669"/>
    <property type="project" value="InterPro"/>
</dbReference>
<dbReference type="Proteomes" id="UP000887540">
    <property type="component" value="Unplaced"/>
</dbReference>